<gene>
    <name evidence="2" type="ORF">FHP29_13925</name>
</gene>
<sequence length="152" mass="15881">MCVRRGPRAADRGRRVSGPLTLARALYLLFAVAAGGRSLVQWLDAPGRAPLAYALSTLAFCCYLAGYVATSPRRAGRRRRLIGVLAGIELAGVLVVGTLSLAAPGLLADTTVWSAYGAGYAFVPLLIPVVLLGWLHRSRVAPSAAPALARSA</sequence>
<evidence type="ECO:0000256" key="1">
    <source>
        <dbReference type="SAM" id="Phobius"/>
    </source>
</evidence>
<proteinExistence type="predicted"/>
<evidence type="ECO:0000313" key="3">
    <source>
        <dbReference type="Proteomes" id="UP000313231"/>
    </source>
</evidence>
<feature type="transmembrane region" description="Helical" evidence="1">
    <location>
        <begin position="51"/>
        <end position="69"/>
    </location>
</feature>
<feature type="transmembrane region" description="Helical" evidence="1">
    <location>
        <begin position="81"/>
        <end position="107"/>
    </location>
</feature>
<protein>
    <recommendedName>
        <fullName evidence="4">Integral membrane protein</fullName>
    </recommendedName>
</protein>
<comment type="caution">
    <text evidence="2">The sequence shown here is derived from an EMBL/GenBank/DDBJ whole genome shotgun (WGS) entry which is preliminary data.</text>
</comment>
<organism evidence="2 3">
    <name type="scientific">Nocardioides albidus</name>
    <dbReference type="NCBI Taxonomy" id="1517589"/>
    <lineage>
        <taxon>Bacteria</taxon>
        <taxon>Bacillati</taxon>
        <taxon>Actinomycetota</taxon>
        <taxon>Actinomycetes</taxon>
        <taxon>Propionibacteriales</taxon>
        <taxon>Nocardioidaceae</taxon>
        <taxon>Nocardioides</taxon>
    </lineage>
</organism>
<dbReference type="Proteomes" id="UP000313231">
    <property type="component" value="Unassembled WGS sequence"/>
</dbReference>
<feature type="transmembrane region" description="Helical" evidence="1">
    <location>
        <begin position="113"/>
        <end position="135"/>
    </location>
</feature>
<dbReference type="EMBL" id="VDMP01000025">
    <property type="protein sequence ID" value="TNM38684.1"/>
    <property type="molecule type" value="Genomic_DNA"/>
</dbReference>
<keyword evidence="3" id="KW-1185">Reference proteome</keyword>
<keyword evidence="1" id="KW-1133">Transmembrane helix</keyword>
<dbReference type="AlphaFoldDB" id="A0A5C4VS67"/>
<dbReference type="OrthoDB" id="25997at2"/>
<name>A0A5C4VS67_9ACTN</name>
<accession>A0A5C4VS67</accession>
<reference evidence="2 3" key="1">
    <citation type="journal article" date="2016" name="Int. J. Syst. Evol. Microbiol.">
        <title>Nocardioides albidus sp. nov., an actinobacterium isolated from garden soil.</title>
        <authorList>
            <person name="Singh H."/>
            <person name="Du J."/>
            <person name="Trinh H."/>
            <person name="Won K."/>
            <person name="Yang J.E."/>
            <person name="Yin C."/>
            <person name="Kook M."/>
            <person name="Yi T.H."/>
        </authorList>
    </citation>
    <scope>NUCLEOTIDE SEQUENCE [LARGE SCALE GENOMIC DNA]</scope>
    <source>
        <strain evidence="2 3">CCTCC AB 2015297</strain>
    </source>
</reference>
<keyword evidence="1" id="KW-0472">Membrane</keyword>
<keyword evidence="1" id="KW-0812">Transmembrane</keyword>
<evidence type="ECO:0008006" key="4">
    <source>
        <dbReference type="Google" id="ProtNLM"/>
    </source>
</evidence>
<evidence type="ECO:0000313" key="2">
    <source>
        <dbReference type="EMBL" id="TNM38684.1"/>
    </source>
</evidence>
<feature type="transmembrane region" description="Helical" evidence="1">
    <location>
        <begin position="21"/>
        <end position="39"/>
    </location>
</feature>